<evidence type="ECO:0000256" key="2">
    <source>
        <dbReference type="ARBA" id="ARBA00020291"/>
    </source>
</evidence>
<dbReference type="GO" id="GO:0008811">
    <property type="term" value="F:chloramphenicol O-acetyltransferase activity"/>
    <property type="evidence" value="ECO:0007669"/>
    <property type="project" value="UniProtKB-EC"/>
</dbReference>
<dbReference type="GO" id="GO:0046677">
    <property type="term" value="P:response to antibiotic"/>
    <property type="evidence" value="ECO:0007669"/>
    <property type="project" value="UniProtKB-KW"/>
</dbReference>
<dbReference type="Gene3D" id="2.160.10.10">
    <property type="entry name" value="Hexapeptide repeat proteins"/>
    <property type="match status" value="1"/>
</dbReference>
<sequence length="175" mass="19539">MKYDIPNVQTFEHTKIVGIENIEFGKDVIIDDFVFIYAKSKIRIGNYVHIASFSSITGGESLVMEDFSGLSSGVRIFTGSEDFSDWGFGNPTIDEKYRNVRRDSVYIGKFCVVGANSVILPGVTIGEGVSVSAGSVISKNLEPWGIYVGNRRYKNRNREGILATYTRFLEEQVQD</sequence>
<gene>
    <name evidence="7" type="ORF">KME07_00775</name>
</gene>
<dbReference type="GO" id="GO:0031470">
    <property type="term" value="C:carboxysome"/>
    <property type="evidence" value="ECO:0007669"/>
    <property type="project" value="UniProtKB-ARBA"/>
</dbReference>
<keyword evidence="3" id="KW-0808">Transferase</keyword>
<protein>
    <recommendedName>
        <fullName evidence="2">Chloramphenicol acetyltransferase</fullName>
        <ecNumber evidence="1">2.3.1.28</ecNumber>
    </recommendedName>
</protein>
<dbReference type="InterPro" id="IPR050179">
    <property type="entry name" value="Trans_hexapeptide_repeat"/>
</dbReference>
<dbReference type="PANTHER" id="PTHR43300">
    <property type="entry name" value="ACETYLTRANSFERASE"/>
    <property type="match status" value="1"/>
</dbReference>
<name>A0A951U2U5_9CYAN</name>
<reference evidence="7" key="2">
    <citation type="journal article" date="2022" name="Microbiol. Resour. Announc.">
        <title>Metagenome Sequencing to Explore Phylogenomics of Terrestrial Cyanobacteria.</title>
        <authorList>
            <person name="Ward R.D."/>
            <person name="Stajich J.E."/>
            <person name="Johansen J.R."/>
            <person name="Huntemann M."/>
            <person name="Clum A."/>
            <person name="Foster B."/>
            <person name="Foster B."/>
            <person name="Roux S."/>
            <person name="Palaniappan K."/>
            <person name="Varghese N."/>
            <person name="Mukherjee S."/>
            <person name="Reddy T.B.K."/>
            <person name="Daum C."/>
            <person name="Copeland A."/>
            <person name="Chen I.A."/>
            <person name="Ivanova N.N."/>
            <person name="Kyrpides N.C."/>
            <person name="Shapiro N."/>
            <person name="Eloe-Fadrosh E.A."/>
            <person name="Pietrasiak N."/>
        </authorList>
    </citation>
    <scope>NUCLEOTIDE SEQUENCE</scope>
    <source>
        <strain evidence="7">GSE-TBD4-15B</strain>
    </source>
</reference>
<reference evidence="7" key="1">
    <citation type="submission" date="2021-05" db="EMBL/GenBank/DDBJ databases">
        <authorList>
            <person name="Pietrasiak N."/>
            <person name="Ward R."/>
            <person name="Stajich J.E."/>
            <person name="Kurbessoian T."/>
        </authorList>
    </citation>
    <scope>NUCLEOTIDE SEQUENCE</scope>
    <source>
        <strain evidence="7">GSE-TBD4-15B</strain>
    </source>
</reference>
<dbReference type="AlphaFoldDB" id="A0A951U2U5"/>
<dbReference type="SUPFAM" id="SSF51161">
    <property type="entry name" value="Trimeric LpxA-like enzymes"/>
    <property type="match status" value="1"/>
</dbReference>
<dbReference type="Pfam" id="PF00132">
    <property type="entry name" value="Hexapep"/>
    <property type="match status" value="1"/>
</dbReference>
<comment type="caution">
    <text evidence="7">The sequence shown here is derived from an EMBL/GenBank/DDBJ whole genome shotgun (WGS) entry which is preliminary data.</text>
</comment>
<dbReference type="InterPro" id="IPR001451">
    <property type="entry name" value="Hexapep"/>
</dbReference>
<accession>A0A951U2U5</accession>
<dbReference type="EC" id="2.3.1.28" evidence="1"/>
<evidence type="ECO:0000256" key="6">
    <source>
        <dbReference type="ARBA" id="ARBA00047633"/>
    </source>
</evidence>
<dbReference type="EMBL" id="JAHHHV010000003">
    <property type="protein sequence ID" value="MBW4463963.1"/>
    <property type="molecule type" value="Genomic_DNA"/>
</dbReference>
<organism evidence="7 8">
    <name type="scientific">Pegethrix bostrychoides GSE-TBD4-15B</name>
    <dbReference type="NCBI Taxonomy" id="2839662"/>
    <lineage>
        <taxon>Bacteria</taxon>
        <taxon>Bacillati</taxon>
        <taxon>Cyanobacteriota</taxon>
        <taxon>Cyanophyceae</taxon>
        <taxon>Oculatellales</taxon>
        <taxon>Oculatellaceae</taxon>
        <taxon>Pegethrix</taxon>
    </lineage>
</organism>
<evidence type="ECO:0000256" key="4">
    <source>
        <dbReference type="ARBA" id="ARBA00023251"/>
    </source>
</evidence>
<keyword evidence="4" id="KW-0046">Antibiotic resistance</keyword>
<dbReference type="PANTHER" id="PTHR43300:SF12">
    <property type="entry name" value="CHLORAMPHENICOL ACETYLTRANSFERASE"/>
    <property type="match status" value="1"/>
</dbReference>
<dbReference type="InterPro" id="IPR011004">
    <property type="entry name" value="Trimer_LpxA-like_sf"/>
</dbReference>
<evidence type="ECO:0000256" key="3">
    <source>
        <dbReference type="ARBA" id="ARBA00022679"/>
    </source>
</evidence>
<comment type="catalytic activity">
    <reaction evidence="6">
        <text>chloramphenicol + acetyl-CoA = chloramphenicol 3-acetate + CoA</text>
        <dbReference type="Rhea" id="RHEA:18421"/>
        <dbReference type="ChEBI" id="CHEBI:16730"/>
        <dbReference type="ChEBI" id="CHEBI:17698"/>
        <dbReference type="ChEBI" id="CHEBI:57287"/>
        <dbReference type="ChEBI" id="CHEBI:57288"/>
        <dbReference type="EC" id="2.3.1.28"/>
    </reaction>
</comment>
<dbReference type="CDD" id="cd04647">
    <property type="entry name" value="LbH_MAT_like"/>
    <property type="match status" value="1"/>
</dbReference>
<dbReference type="GO" id="GO:0043886">
    <property type="term" value="F:structural constituent of carboxysome shell"/>
    <property type="evidence" value="ECO:0007669"/>
    <property type="project" value="UniProtKB-ARBA"/>
</dbReference>
<evidence type="ECO:0000256" key="5">
    <source>
        <dbReference type="ARBA" id="ARBA00023315"/>
    </source>
</evidence>
<keyword evidence="5 7" id="KW-0012">Acyltransferase</keyword>
<dbReference type="Proteomes" id="UP000707356">
    <property type="component" value="Unassembled WGS sequence"/>
</dbReference>
<evidence type="ECO:0000313" key="7">
    <source>
        <dbReference type="EMBL" id="MBW4463963.1"/>
    </source>
</evidence>
<evidence type="ECO:0000313" key="8">
    <source>
        <dbReference type="Proteomes" id="UP000707356"/>
    </source>
</evidence>
<proteinExistence type="predicted"/>
<evidence type="ECO:0000256" key="1">
    <source>
        <dbReference type="ARBA" id="ARBA00013235"/>
    </source>
</evidence>